<evidence type="ECO:0000313" key="2">
    <source>
        <dbReference type="EMBL" id="KAF3443833.1"/>
    </source>
</evidence>
<dbReference type="Proteomes" id="UP000796880">
    <property type="component" value="Unassembled WGS sequence"/>
</dbReference>
<proteinExistence type="predicted"/>
<comment type="caution">
    <text evidence="2">The sequence shown here is derived from an EMBL/GenBank/DDBJ whole genome shotgun (WGS) entry which is preliminary data.</text>
</comment>
<accession>A0A8K0H1G1</accession>
<feature type="compositionally biased region" description="Basic and acidic residues" evidence="1">
    <location>
        <begin position="10"/>
        <end position="22"/>
    </location>
</feature>
<reference evidence="2" key="1">
    <citation type="submission" date="2020-03" db="EMBL/GenBank/DDBJ databases">
        <title>A high-quality chromosome-level genome assembly of a woody plant with both climbing and erect habits, Rhamnella rubrinervis.</title>
        <authorList>
            <person name="Lu Z."/>
            <person name="Yang Y."/>
            <person name="Zhu X."/>
            <person name="Sun Y."/>
        </authorList>
    </citation>
    <scope>NUCLEOTIDE SEQUENCE</scope>
    <source>
        <strain evidence="2">BYM</strain>
        <tissue evidence="2">Leaf</tissue>
    </source>
</reference>
<dbReference type="AlphaFoldDB" id="A0A8K0H1G1"/>
<sequence length="180" mass="19298">MPSHAVNFGRESRRYRPRDFAHKRSHPSPNQSPALPPLAISSLARSSRRCSNASLSVVVWLRSAHGIYSSAESKFAALPLSAQVVLRMVSIIGAVFSQRSNLSPLPSSSVRLASTASRHGVSFQINPLLANCSNGIKASNSCLLILSAAPLPEFRVDCTNSPSGRGVDLHAHHHTGSLQE</sequence>
<evidence type="ECO:0000256" key="1">
    <source>
        <dbReference type="SAM" id="MobiDB-lite"/>
    </source>
</evidence>
<name>A0A8K0H1G1_9ROSA</name>
<evidence type="ECO:0000313" key="3">
    <source>
        <dbReference type="Proteomes" id="UP000796880"/>
    </source>
</evidence>
<keyword evidence="3" id="KW-1185">Reference proteome</keyword>
<gene>
    <name evidence="2" type="ORF">FNV43_RR13523</name>
</gene>
<dbReference type="EMBL" id="VOIH02000006">
    <property type="protein sequence ID" value="KAF3443833.1"/>
    <property type="molecule type" value="Genomic_DNA"/>
</dbReference>
<organism evidence="2 3">
    <name type="scientific">Rhamnella rubrinervis</name>
    <dbReference type="NCBI Taxonomy" id="2594499"/>
    <lineage>
        <taxon>Eukaryota</taxon>
        <taxon>Viridiplantae</taxon>
        <taxon>Streptophyta</taxon>
        <taxon>Embryophyta</taxon>
        <taxon>Tracheophyta</taxon>
        <taxon>Spermatophyta</taxon>
        <taxon>Magnoliopsida</taxon>
        <taxon>eudicotyledons</taxon>
        <taxon>Gunneridae</taxon>
        <taxon>Pentapetalae</taxon>
        <taxon>rosids</taxon>
        <taxon>fabids</taxon>
        <taxon>Rosales</taxon>
        <taxon>Rhamnaceae</taxon>
        <taxon>rhamnoid group</taxon>
        <taxon>Rhamneae</taxon>
        <taxon>Rhamnella</taxon>
    </lineage>
</organism>
<protein>
    <submittedName>
        <fullName evidence="2">Uncharacterized protein</fullName>
    </submittedName>
</protein>
<feature type="region of interest" description="Disordered" evidence="1">
    <location>
        <begin position="1"/>
        <end position="37"/>
    </location>
</feature>